<dbReference type="Proteomes" id="UP001597453">
    <property type="component" value="Unassembled WGS sequence"/>
</dbReference>
<dbReference type="Gene3D" id="3.50.30.60">
    <property type="entry name" value="LD-carboxypeptidase A C-terminal domain-like"/>
    <property type="match status" value="1"/>
</dbReference>
<dbReference type="PANTHER" id="PTHR30237">
    <property type="entry name" value="MURAMOYLTETRAPEPTIDE CARBOXYPEPTIDASE"/>
    <property type="match status" value="1"/>
</dbReference>
<dbReference type="InterPro" id="IPR040449">
    <property type="entry name" value="Peptidase_S66_N"/>
</dbReference>
<evidence type="ECO:0000256" key="5">
    <source>
        <dbReference type="ARBA" id="ARBA00022825"/>
    </source>
</evidence>
<gene>
    <name evidence="8" type="ORF">ACFSUQ_05895</name>
</gene>
<dbReference type="PIRSF" id="PIRSF028757">
    <property type="entry name" value="LD-carboxypeptidase"/>
    <property type="match status" value="1"/>
</dbReference>
<dbReference type="InterPro" id="IPR040921">
    <property type="entry name" value="Peptidase_S66C"/>
</dbReference>
<dbReference type="InterPro" id="IPR029062">
    <property type="entry name" value="Class_I_gatase-like"/>
</dbReference>
<dbReference type="RefSeq" id="WP_066056184.1">
    <property type="nucleotide sequence ID" value="NZ_JBHUNF010000003.1"/>
</dbReference>
<evidence type="ECO:0000256" key="1">
    <source>
        <dbReference type="ARBA" id="ARBA00010233"/>
    </source>
</evidence>
<dbReference type="SUPFAM" id="SSF52317">
    <property type="entry name" value="Class I glutamine amidotransferase-like"/>
    <property type="match status" value="1"/>
</dbReference>
<dbReference type="InterPro" id="IPR003507">
    <property type="entry name" value="S66_fam"/>
</dbReference>
<keyword evidence="4" id="KW-0378">Hydrolase</keyword>
<sequence length="318" mass="34765">MISRTTDPVSADLPYPELAPLKPGDRVGIITPSSRPGIENYERSIDIIREWCLEPVFGKHVRAANAQLPYLAGTDEQRASDLMDAWCDDSLAAVFCLRGGYGSMRIVDLLDIDRLRRAKPKALVGSSDITGLHEFWEQHLGVATWFAPMFATNDLLHSRYNLDHLKRALFSPVSKRSLRGAHAETMVPGTAEGTLTGGNLTLIRMARGMNLYADGAGAAGKIVLIEDVDEETWRLDGSLTTLLRSGYFDGVAGIALGTWSKCGIEREVKAVLYDRLAPLGVPLIWGVPFGHAQPVDTVPLGVRARIVADAHDPRIEIL</sequence>
<keyword evidence="5" id="KW-0720">Serine protease</keyword>
<dbReference type="Pfam" id="PF17676">
    <property type="entry name" value="Peptidase_S66C"/>
    <property type="match status" value="1"/>
</dbReference>
<dbReference type="Pfam" id="PF02016">
    <property type="entry name" value="Peptidase_S66"/>
    <property type="match status" value="1"/>
</dbReference>
<organism evidence="8 9">
    <name type="scientific">Gulosibacter bifidus</name>
    <dbReference type="NCBI Taxonomy" id="272239"/>
    <lineage>
        <taxon>Bacteria</taxon>
        <taxon>Bacillati</taxon>
        <taxon>Actinomycetota</taxon>
        <taxon>Actinomycetes</taxon>
        <taxon>Micrococcales</taxon>
        <taxon>Microbacteriaceae</taxon>
        <taxon>Gulosibacter</taxon>
    </lineage>
</organism>
<protein>
    <submittedName>
        <fullName evidence="8">LD-carboxypeptidase</fullName>
    </submittedName>
</protein>
<dbReference type="InterPro" id="IPR027461">
    <property type="entry name" value="Carboxypeptidase_A_C_sf"/>
</dbReference>
<dbReference type="Gene3D" id="3.40.50.10740">
    <property type="entry name" value="Class I glutamine amidotransferase-like"/>
    <property type="match status" value="1"/>
</dbReference>
<reference evidence="9" key="1">
    <citation type="journal article" date="2019" name="Int. J. Syst. Evol. Microbiol.">
        <title>The Global Catalogue of Microorganisms (GCM) 10K type strain sequencing project: providing services to taxonomists for standard genome sequencing and annotation.</title>
        <authorList>
            <consortium name="The Broad Institute Genomics Platform"/>
            <consortium name="The Broad Institute Genome Sequencing Center for Infectious Disease"/>
            <person name="Wu L."/>
            <person name="Ma J."/>
        </authorList>
    </citation>
    <scope>NUCLEOTIDE SEQUENCE [LARGE SCALE GENOMIC DNA]</scope>
    <source>
        <strain evidence="9">TISTR 1511</strain>
    </source>
</reference>
<keyword evidence="2" id="KW-0121">Carboxypeptidase</keyword>
<dbReference type="CDD" id="cd07025">
    <property type="entry name" value="Peptidase_S66"/>
    <property type="match status" value="1"/>
</dbReference>
<evidence type="ECO:0000259" key="6">
    <source>
        <dbReference type="Pfam" id="PF02016"/>
    </source>
</evidence>
<keyword evidence="9" id="KW-1185">Reference proteome</keyword>
<comment type="similarity">
    <text evidence="1">Belongs to the peptidase S66 family.</text>
</comment>
<evidence type="ECO:0000313" key="9">
    <source>
        <dbReference type="Proteomes" id="UP001597453"/>
    </source>
</evidence>
<keyword evidence="3" id="KW-0645">Protease</keyword>
<evidence type="ECO:0000256" key="4">
    <source>
        <dbReference type="ARBA" id="ARBA00022801"/>
    </source>
</evidence>
<feature type="domain" description="LD-carboxypeptidase C-terminal" evidence="7">
    <location>
        <begin position="192"/>
        <end position="306"/>
    </location>
</feature>
<dbReference type="InterPro" id="IPR027478">
    <property type="entry name" value="LdcA_N"/>
</dbReference>
<name>A0ABW5RJH1_9MICO</name>
<comment type="caution">
    <text evidence="8">The sequence shown here is derived from an EMBL/GenBank/DDBJ whole genome shotgun (WGS) entry which is preliminary data.</text>
</comment>
<dbReference type="EMBL" id="JBHUNF010000003">
    <property type="protein sequence ID" value="MFD2674831.1"/>
    <property type="molecule type" value="Genomic_DNA"/>
</dbReference>
<evidence type="ECO:0000256" key="2">
    <source>
        <dbReference type="ARBA" id="ARBA00022645"/>
    </source>
</evidence>
<accession>A0ABW5RJH1</accession>
<dbReference type="PANTHER" id="PTHR30237:SF2">
    <property type="entry name" value="MUREIN TETRAPEPTIDE CARBOXYPEPTIDASE"/>
    <property type="match status" value="1"/>
</dbReference>
<evidence type="ECO:0000259" key="7">
    <source>
        <dbReference type="Pfam" id="PF17676"/>
    </source>
</evidence>
<evidence type="ECO:0000256" key="3">
    <source>
        <dbReference type="ARBA" id="ARBA00022670"/>
    </source>
</evidence>
<evidence type="ECO:0000313" key="8">
    <source>
        <dbReference type="EMBL" id="MFD2674831.1"/>
    </source>
</evidence>
<proteinExistence type="inferred from homology"/>
<feature type="domain" description="LD-carboxypeptidase N-terminal" evidence="6">
    <location>
        <begin position="27"/>
        <end position="146"/>
    </location>
</feature>
<dbReference type="SUPFAM" id="SSF141986">
    <property type="entry name" value="LD-carboxypeptidase A C-terminal domain-like"/>
    <property type="match status" value="1"/>
</dbReference>